<accession>A0A8T0EMW3</accession>
<comment type="caution">
    <text evidence="1">The sequence shown here is derived from an EMBL/GenBank/DDBJ whole genome shotgun (WGS) entry which is preliminary data.</text>
</comment>
<sequence length="152" mass="16866">MADLPSSRVIPSRAFLRAGTYFCGPFLITPRRGRGVRPVKMKQTKMQMYITKAVHLEFIGDLSTDVFLHLSSASFDAEGNPPRYSVILGPISSGVKHVLKLWSSEAIGRYLANNVLSGEQMFLRPHITADSGGFCEIKEISFETSNRMSNPD</sequence>
<evidence type="ECO:0000313" key="1">
    <source>
        <dbReference type="EMBL" id="KAF8777067.1"/>
    </source>
</evidence>
<reference evidence="1" key="2">
    <citation type="submission" date="2020-06" db="EMBL/GenBank/DDBJ databases">
        <authorList>
            <person name="Sheffer M."/>
        </authorList>
    </citation>
    <scope>NUCLEOTIDE SEQUENCE</scope>
</reference>
<protein>
    <submittedName>
        <fullName evidence="1">Uncharacterized protein</fullName>
    </submittedName>
</protein>
<dbReference type="EMBL" id="JABXBU010002072">
    <property type="protein sequence ID" value="KAF8777067.1"/>
    <property type="molecule type" value="Genomic_DNA"/>
</dbReference>
<keyword evidence="2" id="KW-1185">Reference proteome</keyword>
<organism evidence="1 2">
    <name type="scientific">Argiope bruennichi</name>
    <name type="common">Wasp spider</name>
    <name type="synonym">Aranea bruennichi</name>
    <dbReference type="NCBI Taxonomy" id="94029"/>
    <lineage>
        <taxon>Eukaryota</taxon>
        <taxon>Metazoa</taxon>
        <taxon>Ecdysozoa</taxon>
        <taxon>Arthropoda</taxon>
        <taxon>Chelicerata</taxon>
        <taxon>Arachnida</taxon>
        <taxon>Araneae</taxon>
        <taxon>Araneomorphae</taxon>
        <taxon>Entelegynae</taxon>
        <taxon>Araneoidea</taxon>
        <taxon>Araneidae</taxon>
        <taxon>Argiope</taxon>
    </lineage>
</organism>
<gene>
    <name evidence="1" type="ORF">HNY73_013992</name>
</gene>
<name>A0A8T0EMW3_ARGBR</name>
<dbReference type="AlphaFoldDB" id="A0A8T0EMW3"/>
<proteinExistence type="predicted"/>
<dbReference type="Proteomes" id="UP000807504">
    <property type="component" value="Unassembled WGS sequence"/>
</dbReference>
<evidence type="ECO:0000313" key="2">
    <source>
        <dbReference type="Proteomes" id="UP000807504"/>
    </source>
</evidence>
<reference evidence="1" key="1">
    <citation type="journal article" date="2020" name="bioRxiv">
        <title>Chromosome-level reference genome of the European wasp spider Argiope bruennichi: a resource for studies on range expansion and evolutionary adaptation.</title>
        <authorList>
            <person name="Sheffer M.M."/>
            <person name="Hoppe A."/>
            <person name="Krehenwinkel H."/>
            <person name="Uhl G."/>
            <person name="Kuss A.W."/>
            <person name="Jensen L."/>
            <person name="Jensen C."/>
            <person name="Gillespie R.G."/>
            <person name="Hoff K.J."/>
            <person name="Prost S."/>
        </authorList>
    </citation>
    <scope>NUCLEOTIDE SEQUENCE</scope>
</reference>